<comment type="caution">
    <text evidence="8">The sequence shown here is derived from an EMBL/GenBank/DDBJ whole genome shotgun (WGS) entry which is preliminary data.</text>
</comment>
<sequence>MRRSLSVSLLSLALVGALAACSGEDPAAAQAGGPPGGMQLPVEAVTVKAEPLRAGLSTVGTLRADESVVVRPEVNGRLVKIHFEEGQRVKQGDPLFTLDPAVAQAALSEALANLENARRADARASDLGSKQLLSKSDVDTARAQLGVTQARVESARAQLDKTTIVAPFGGVIGLREVSVGEVVSPGQALVNLVRLDPMEVDFSLPESDLGLVATGQPVTVTVDAFPGETFEGKVSAIEPVIDINSRSAKLRASVVNPDYKLRPGLFARITLGVGDAGTTAILIPEQALLQEGETRFVYVVKDGKAARANVTTGQRLPGRVAVVEGLKEGDQVITAGQGKPMMYEGAGVMVVPEGGAQPPAAAAAGEAPAPAADAPAPDAEAKPAGDGE</sequence>
<dbReference type="InterPro" id="IPR058624">
    <property type="entry name" value="MdtA-like_HH"/>
</dbReference>
<dbReference type="Gene3D" id="2.40.30.170">
    <property type="match status" value="1"/>
</dbReference>
<dbReference type="SUPFAM" id="SSF111369">
    <property type="entry name" value="HlyD-like secretion proteins"/>
    <property type="match status" value="1"/>
</dbReference>
<dbReference type="Pfam" id="PF25954">
    <property type="entry name" value="Beta-barrel_RND_2"/>
    <property type="match status" value="1"/>
</dbReference>
<evidence type="ECO:0000256" key="1">
    <source>
        <dbReference type="ARBA" id="ARBA00009477"/>
    </source>
</evidence>
<keyword evidence="9" id="KW-1185">Reference proteome</keyword>
<evidence type="ECO:0000259" key="7">
    <source>
        <dbReference type="Pfam" id="PF25989"/>
    </source>
</evidence>
<dbReference type="InterPro" id="IPR058625">
    <property type="entry name" value="MdtA-like_BSH"/>
</dbReference>
<organism evidence="8 9">
    <name type="scientific">Arenimonas terrae</name>
    <dbReference type="NCBI Taxonomy" id="2546226"/>
    <lineage>
        <taxon>Bacteria</taxon>
        <taxon>Pseudomonadati</taxon>
        <taxon>Pseudomonadota</taxon>
        <taxon>Gammaproteobacteria</taxon>
        <taxon>Lysobacterales</taxon>
        <taxon>Lysobacteraceae</taxon>
        <taxon>Arenimonas</taxon>
    </lineage>
</organism>
<feature type="compositionally biased region" description="Low complexity" evidence="2">
    <location>
        <begin position="354"/>
        <end position="378"/>
    </location>
</feature>
<gene>
    <name evidence="8" type="ORF">E1B00_14525</name>
</gene>
<protein>
    <submittedName>
        <fullName evidence="8">Efflux RND transporter periplasmic adaptor subunit</fullName>
    </submittedName>
</protein>
<feature type="domain" description="YknX-like C-terminal permuted SH3-like" evidence="7">
    <location>
        <begin position="281"/>
        <end position="348"/>
    </location>
</feature>
<dbReference type="Proteomes" id="UP000305760">
    <property type="component" value="Unassembled WGS sequence"/>
</dbReference>
<name>A0A5C4RNU6_9GAMM</name>
<dbReference type="FunFam" id="2.40.30.170:FF:000010">
    <property type="entry name" value="Efflux RND transporter periplasmic adaptor subunit"/>
    <property type="match status" value="1"/>
</dbReference>
<dbReference type="GO" id="GO:1990281">
    <property type="term" value="C:efflux pump complex"/>
    <property type="evidence" value="ECO:0007669"/>
    <property type="project" value="TreeGrafter"/>
</dbReference>
<feature type="domain" description="CusB-like beta-barrel" evidence="6">
    <location>
        <begin position="200"/>
        <end position="271"/>
    </location>
</feature>
<evidence type="ECO:0000256" key="3">
    <source>
        <dbReference type="SAM" id="SignalP"/>
    </source>
</evidence>
<dbReference type="NCBIfam" id="TIGR01730">
    <property type="entry name" value="RND_mfp"/>
    <property type="match status" value="1"/>
</dbReference>
<proteinExistence type="inferred from homology"/>
<dbReference type="Pfam" id="PF25989">
    <property type="entry name" value="YknX_C"/>
    <property type="match status" value="1"/>
</dbReference>
<evidence type="ECO:0000259" key="4">
    <source>
        <dbReference type="Pfam" id="PF25876"/>
    </source>
</evidence>
<dbReference type="GO" id="GO:0015562">
    <property type="term" value="F:efflux transmembrane transporter activity"/>
    <property type="evidence" value="ECO:0007669"/>
    <property type="project" value="TreeGrafter"/>
</dbReference>
<dbReference type="EMBL" id="SMDR01000004">
    <property type="protein sequence ID" value="TNJ32923.1"/>
    <property type="molecule type" value="Genomic_DNA"/>
</dbReference>
<evidence type="ECO:0000313" key="9">
    <source>
        <dbReference type="Proteomes" id="UP000305760"/>
    </source>
</evidence>
<dbReference type="Gene3D" id="2.40.420.20">
    <property type="match status" value="1"/>
</dbReference>
<dbReference type="AlphaFoldDB" id="A0A5C4RNU6"/>
<feature type="region of interest" description="Disordered" evidence="2">
    <location>
        <begin position="354"/>
        <end position="388"/>
    </location>
</feature>
<dbReference type="Gene3D" id="1.10.287.470">
    <property type="entry name" value="Helix hairpin bin"/>
    <property type="match status" value="1"/>
</dbReference>
<dbReference type="PANTHER" id="PTHR30469:SF11">
    <property type="entry name" value="BLL4320 PROTEIN"/>
    <property type="match status" value="1"/>
</dbReference>
<keyword evidence="3" id="KW-0732">Signal</keyword>
<feature type="domain" description="Multidrug resistance protein MdtA-like barrel-sandwich hybrid" evidence="5">
    <location>
        <begin position="67"/>
        <end position="193"/>
    </location>
</feature>
<accession>A0A5C4RNU6</accession>
<feature type="domain" description="Multidrug resistance protein MdtA-like alpha-helical hairpin" evidence="4">
    <location>
        <begin position="100"/>
        <end position="163"/>
    </location>
</feature>
<dbReference type="Pfam" id="PF25917">
    <property type="entry name" value="BSH_RND"/>
    <property type="match status" value="1"/>
</dbReference>
<dbReference type="InterPro" id="IPR058792">
    <property type="entry name" value="Beta-barrel_RND_2"/>
</dbReference>
<dbReference type="Gene3D" id="2.40.50.100">
    <property type="match status" value="1"/>
</dbReference>
<feature type="signal peptide" evidence="3">
    <location>
        <begin position="1"/>
        <end position="19"/>
    </location>
</feature>
<dbReference type="InterPro" id="IPR058637">
    <property type="entry name" value="YknX-like_C"/>
</dbReference>
<dbReference type="RefSeq" id="WP_139450070.1">
    <property type="nucleotide sequence ID" value="NZ_SMDR01000004.1"/>
</dbReference>
<feature type="chain" id="PRO_5023100177" evidence="3">
    <location>
        <begin position="20"/>
        <end position="388"/>
    </location>
</feature>
<dbReference type="InterPro" id="IPR006143">
    <property type="entry name" value="RND_pump_MFP"/>
</dbReference>
<evidence type="ECO:0000256" key="2">
    <source>
        <dbReference type="SAM" id="MobiDB-lite"/>
    </source>
</evidence>
<feature type="compositionally biased region" description="Basic and acidic residues" evidence="2">
    <location>
        <begin position="379"/>
        <end position="388"/>
    </location>
</feature>
<dbReference type="PANTHER" id="PTHR30469">
    <property type="entry name" value="MULTIDRUG RESISTANCE PROTEIN MDTA"/>
    <property type="match status" value="1"/>
</dbReference>
<comment type="similarity">
    <text evidence="1">Belongs to the membrane fusion protein (MFP) (TC 8.A.1) family.</text>
</comment>
<evidence type="ECO:0000313" key="8">
    <source>
        <dbReference type="EMBL" id="TNJ32923.1"/>
    </source>
</evidence>
<dbReference type="PROSITE" id="PS51257">
    <property type="entry name" value="PROKAR_LIPOPROTEIN"/>
    <property type="match status" value="1"/>
</dbReference>
<dbReference type="Pfam" id="PF25876">
    <property type="entry name" value="HH_MFP_RND"/>
    <property type="match status" value="1"/>
</dbReference>
<dbReference type="OrthoDB" id="9806939at2"/>
<evidence type="ECO:0000259" key="6">
    <source>
        <dbReference type="Pfam" id="PF25954"/>
    </source>
</evidence>
<reference evidence="8 9" key="1">
    <citation type="submission" date="2019-03" db="EMBL/GenBank/DDBJ databases">
        <title>Arenimonas daejeonensis sp. nov., isolated from compost.</title>
        <authorList>
            <person name="Jeon C.O."/>
        </authorList>
    </citation>
    <scope>NUCLEOTIDE SEQUENCE [LARGE SCALE GENOMIC DNA]</scope>
    <source>
        <strain evidence="8 9">R29</strain>
    </source>
</reference>
<evidence type="ECO:0000259" key="5">
    <source>
        <dbReference type="Pfam" id="PF25917"/>
    </source>
</evidence>